<dbReference type="EMBL" id="BX294147">
    <property type="protein sequence ID" value="CAD78704.1"/>
    <property type="molecule type" value="Genomic_DNA"/>
</dbReference>
<evidence type="ECO:0000313" key="1">
    <source>
        <dbReference type="EMBL" id="CAD78704.1"/>
    </source>
</evidence>
<dbReference type="InParanoid" id="Q7UFH8"/>
<sequence>MKSISSGEVELVVSRRSVSTGQKSIAAAVWRPALWAEIRHLSPVGHRLISCRRWNASPRGSIPDLFLVESTRTS</sequence>
<dbReference type="Proteomes" id="UP000001025">
    <property type="component" value="Chromosome"/>
</dbReference>
<protein>
    <submittedName>
        <fullName evidence="1">Uncharacterized protein</fullName>
    </submittedName>
</protein>
<organism evidence="1 2">
    <name type="scientific">Rhodopirellula baltica (strain DSM 10527 / NCIMB 13988 / SH1)</name>
    <dbReference type="NCBI Taxonomy" id="243090"/>
    <lineage>
        <taxon>Bacteria</taxon>
        <taxon>Pseudomonadati</taxon>
        <taxon>Planctomycetota</taxon>
        <taxon>Planctomycetia</taxon>
        <taxon>Pirellulales</taxon>
        <taxon>Pirellulaceae</taxon>
        <taxon>Rhodopirellula</taxon>
    </lineage>
</organism>
<dbReference type="STRING" id="243090.RB8546"/>
<reference evidence="1 2" key="1">
    <citation type="journal article" date="2003" name="Proc. Natl. Acad. Sci. U.S.A.">
        <title>Complete genome sequence of the marine planctomycete Pirellula sp. strain 1.</title>
        <authorList>
            <person name="Gloeckner F.O."/>
            <person name="Kube M."/>
            <person name="Bauer M."/>
            <person name="Teeling H."/>
            <person name="Lombardot T."/>
            <person name="Ludwig W."/>
            <person name="Gade D."/>
            <person name="Beck A."/>
            <person name="Borzym K."/>
            <person name="Heitmann K."/>
            <person name="Rabus R."/>
            <person name="Schlesner H."/>
            <person name="Amann R."/>
            <person name="Reinhardt R."/>
        </authorList>
    </citation>
    <scope>NUCLEOTIDE SEQUENCE [LARGE SCALE GENOMIC DNA]</scope>
    <source>
        <strain evidence="2">DSM 10527 / NCIMB 13988 / SH1</strain>
    </source>
</reference>
<dbReference type="KEGG" id="rba:RB8546"/>
<evidence type="ECO:0000313" key="2">
    <source>
        <dbReference type="Proteomes" id="UP000001025"/>
    </source>
</evidence>
<accession>Q7UFH8</accession>
<dbReference type="AlphaFoldDB" id="Q7UFH8"/>
<name>Q7UFH8_RHOBA</name>
<dbReference type="HOGENOM" id="CLU_2685378_0_0_0"/>
<proteinExistence type="predicted"/>
<keyword evidence="2" id="KW-1185">Reference proteome</keyword>
<dbReference type="EnsemblBacteria" id="CAD78704">
    <property type="protein sequence ID" value="CAD78704"/>
    <property type="gene ID" value="RB8546"/>
</dbReference>
<gene>
    <name evidence="1" type="ordered locus">RB8546</name>
</gene>